<organism evidence="5 6">
    <name type="scientific">Ideonella azotifigens</name>
    <dbReference type="NCBI Taxonomy" id="513160"/>
    <lineage>
        <taxon>Bacteria</taxon>
        <taxon>Pseudomonadati</taxon>
        <taxon>Pseudomonadota</taxon>
        <taxon>Betaproteobacteria</taxon>
        <taxon>Burkholderiales</taxon>
        <taxon>Sphaerotilaceae</taxon>
        <taxon>Ideonella</taxon>
    </lineage>
</organism>
<dbReference type="Gene3D" id="3.30.559.10">
    <property type="entry name" value="Chloramphenicol acetyltransferase-like domain"/>
    <property type="match status" value="1"/>
</dbReference>
<dbReference type="PROSITE" id="PS00012">
    <property type="entry name" value="PHOSPHOPANTETHEINE"/>
    <property type="match status" value="1"/>
</dbReference>
<sequence>MSTLHNMASRRASLTPEQQARLAAQLAAGLRGDAAPVAAGIPALQLARAPLSHAQQRQWFLWQLDSQATTAHMAEVLRLQGVLDTAAVREAFQSLVARHASLRTVFQAGEDGLAQQVIHPEMAIEVPLIDHLGEAPGAASVQATLQRLLLTPYDLARGPLLRVALVRLGPEDHLLVLGMHHIVSDGWSMQLLLREFGQLYAGQGALPALPIAYADYAAWQTRWLAEGETARQLAYWRQQLGSEHPVLQLPADHPRRAEAAHRLARLEHPLPPALVQGLRRLAQQQGGTLFMALLAGLQALLYRYTGQRDIRVGVPIANRHRAQTEGLVGLFVNTQVLRSQLDGRMRLHELFTQVREAALGAQAQQDLPFEQLVEALQPERQLGSSPLCQVMFNHLRADGSARPALPGLSVQPLDLALDKPAVFELSVTAVEDANEGGNGGLRLDFGYPQELFERATIARLAEHAEVVLRALAEAPESSLAELPLPHADEQAWLAAAHNPRRFGDAPPLHTLFARQAAATPEAIALRCAGRSLRYAELEARANRLAHALLARGAGRETLVTIALPRSIEMVVGLLAILKTGAAYLPLDPGLPPERLALMLRDSGAALLLAAQPAPPGANLPVLMLQDLDLTHGPAQAPAQAVHGEQLAYVLYTSGSTGRPKGVMVRHHALSHFLLSMRDEAPGLGPQDVVLALTALSFDIAALELWLPLISGAQVVLADADALGDGRALAQLVEASGATVVQATPSGWRLLLAAGWPANGQARLKALCGGEALPPDLVASLQALGVSLWNLYGPTETTIWSSAEAVPPGGEPCIGRAIAGTTLHVLDADLQPVPLGAAGELYIGGVGLARGYLQRPGLSAERFIADPFGHYGARLYRTGDLVRASADGRLAYLGRSDHQVKLRGFRIELGEIEAQLLAQPGVRAAVVMARTGPTGLRLVAYIAHGGEPLDDAMLRAALARVLPEYMLPSALVQLPTLPLNANGKVDRHALPEPGAALDASAYEAPEGDTEQALAALWQDLLGRPRVDRRDHFFSLGGHSLLAVQLVARLQQSGHADLALKDVFRLPVLQDLAAHLDGLRTAASKQGRDADQALLAMDAFLDSLA</sequence>
<dbReference type="InterPro" id="IPR006162">
    <property type="entry name" value="Ppantetheine_attach_site"/>
</dbReference>
<dbReference type="SMART" id="SM00823">
    <property type="entry name" value="PKS_PP"/>
    <property type="match status" value="1"/>
</dbReference>
<dbReference type="Gene3D" id="3.30.300.30">
    <property type="match status" value="1"/>
</dbReference>
<comment type="cofactor">
    <cofactor evidence="1">
        <name>pantetheine 4'-phosphate</name>
        <dbReference type="ChEBI" id="CHEBI:47942"/>
    </cofactor>
</comment>
<dbReference type="InterPro" id="IPR020459">
    <property type="entry name" value="AMP-binding"/>
</dbReference>
<dbReference type="Proteomes" id="UP001500279">
    <property type="component" value="Unassembled WGS sequence"/>
</dbReference>
<comment type="caution">
    <text evidence="5">The sequence shown here is derived from an EMBL/GenBank/DDBJ whole genome shotgun (WGS) entry which is preliminary data.</text>
</comment>
<evidence type="ECO:0000256" key="2">
    <source>
        <dbReference type="ARBA" id="ARBA00022450"/>
    </source>
</evidence>
<dbReference type="Pfam" id="PF00501">
    <property type="entry name" value="AMP-binding"/>
    <property type="match status" value="1"/>
</dbReference>
<keyword evidence="2" id="KW-0596">Phosphopantetheine</keyword>
<dbReference type="Pfam" id="PF00668">
    <property type="entry name" value="Condensation"/>
    <property type="match status" value="1"/>
</dbReference>
<dbReference type="PROSITE" id="PS00455">
    <property type="entry name" value="AMP_BINDING"/>
    <property type="match status" value="1"/>
</dbReference>
<proteinExistence type="predicted"/>
<dbReference type="NCBIfam" id="TIGR01733">
    <property type="entry name" value="AA-adenyl-dom"/>
    <property type="match status" value="1"/>
</dbReference>
<dbReference type="PROSITE" id="PS50075">
    <property type="entry name" value="CARRIER"/>
    <property type="match status" value="1"/>
</dbReference>
<dbReference type="InterPro" id="IPR023213">
    <property type="entry name" value="CAT-like_dom_sf"/>
</dbReference>
<dbReference type="CDD" id="cd19531">
    <property type="entry name" value="LCL_NRPS-like"/>
    <property type="match status" value="1"/>
</dbReference>
<dbReference type="RefSeq" id="WP_231012882.1">
    <property type="nucleotide sequence ID" value="NZ_BAAAEW010000018.1"/>
</dbReference>
<evidence type="ECO:0000313" key="5">
    <source>
        <dbReference type="EMBL" id="GAA0753986.1"/>
    </source>
</evidence>
<dbReference type="Gene3D" id="3.30.559.30">
    <property type="entry name" value="Nonribosomal peptide synthetase, condensation domain"/>
    <property type="match status" value="1"/>
</dbReference>
<dbReference type="PRINTS" id="PR00154">
    <property type="entry name" value="AMPBINDING"/>
</dbReference>
<dbReference type="InterPro" id="IPR010071">
    <property type="entry name" value="AA_adenyl_dom"/>
</dbReference>
<dbReference type="EMBL" id="BAAAEW010000018">
    <property type="protein sequence ID" value="GAA0753986.1"/>
    <property type="molecule type" value="Genomic_DNA"/>
</dbReference>
<dbReference type="SUPFAM" id="SSF47336">
    <property type="entry name" value="ACP-like"/>
    <property type="match status" value="1"/>
</dbReference>
<dbReference type="Pfam" id="PF13193">
    <property type="entry name" value="AMP-binding_C"/>
    <property type="match status" value="1"/>
</dbReference>
<dbReference type="InterPro" id="IPR025110">
    <property type="entry name" value="AMP-bd_C"/>
</dbReference>
<dbReference type="InterPro" id="IPR001242">
    <property type="entry name" value="Condensation_dom"/>
</dbReference>
<evidence type="ECO:0000256" key="1">
    <source>
        <dbReference type="ARBA" id="ARBA00001957"/>
    </source>
</evidence>
<evidence type="ECO:0000313" key="6">
    <source>
        <dbReference type="Proteomes" id="UP001500279"/>
    </source>
</evidence>
<dbReference type="PANTHER" id="PTHR45527">
    <property type="entry name" value="NONRIBOSOMAL PEPTIDE SYNTHETASE"/>
    <property type="match status" value="1"/>
</dbReference>
<accession>A0ABN1K3V1</accession>
<dbReference type="InterPro" id="IPR020806">
    <property type="entry name" value="PKS_PP-bd"/>
</dbReference>
<dbReference type="InterPro" id="IPR036736">
    <property type="entry name" value="ACP-like_sf"/>
</dbReference>
<dbReference type="InterPro" id="IPR000873">
    <property type="entry name" value="AMP-dep_synth/lig_dom"/>
</dbReference>
<dbReference type="CDD" id="cd12116">
    <property type="entry name" value="A_NRPS_Ta1_like"/>
    <property type="match status" value="1"/>
</dbReference>
<reference evidence="5 6" key="1">
    <citation type="journal article" date="2019" name="Int. J. Syst. Evol. Microbiol.">
        <title>The Global Catalogue of Microorganisms (GCM) 10K type strain sequencing project: providing services to taxonomists for standard genome sequencing and annotation.</title>
        <authorList>
            <consortium name="The Broad Institute Genomics Platform"/>
            <consortium name="The Broad Institute Genome Sequencing Center for Infectious Disease"/>
            <person name="Wu L."/>
            <person name="Ma J."/>
        </authorList>
    </citation>
    <scope>NUCLEOTIDE SEQUENCE [LARGE SCALE GENOMIC DNA]</scope>
    <source>
        <strain evidence="5 6">JCM 15503</strain>
    </source>
</reference>
<dbReference type="PANTHER" id="PTHR45527:SF1">
    <property type="entry name" value="FATTY ACID SYNTHASE"/>
    <property type="match status" value="1"/>
</dbReference>
<evidence type="ECO:0000259" key="4">
    <source>
        <dbReference type="PROSITE" id="PS50075"/>
    </source>
</evidence>
<dbReference type="Gene3D" id="2.30.38.10">
    <property type="entry name" value="Luciferase, Domain 3"/>
    <property type="match status" value="1"/>
</dbReference>
<protein>
    <recommendedName>
        <fullName evidence="4">Carrier domain-containing protein</fullName>
    </recommendedName>
</protein>
<evidence type="ECO:0000256" key="3">
    <source>
        <dbReference type="ARBA" id="ARBA00022553"/>
    </source>
</evidence>
<dbReference type="Gene3D" id="1.10.1200.10">
    <property type="entry name" value="ACP-like"/>
    <property type="match status" value="1"/>
</dbReference>
<dbReference type="InterPro" id="IPR020845">
    <property type="entry name" value="AMP-binding_CS"/>
</dbReference>
<dbReference type="InterPro" id="IPR045851">
    <property type="entry name" value="AMP-bd_C_sf"/>
</dbReference>
<name>A0ABN1K3V1_9BURK</name>
<dbReference type="SUPFAM" id="SSF56801">
    <property type="entry name" value="Acetyl-CoA synthetase-like"/>
    <property type="match status" value="1"/>
</dbReference>
<dbReference type="SUPFAM" id="SSF52777">
    <property type="entry name" value="CoA-dependent acyltransferases"/>
    <property type="match status" value="2"/>
</dbReference>
<dbReference type="Pfam" id="PF00550">
    <property type="entry name" value="PP-binding"/>
    <property type="match status" value="1"/>
</dbReference>
<dbReference type="InterPro" id="IPR009081">
    <property type="entry name" value="PP-bd_ACP"/>
</dbReference>
<dbReference type="Gene3D" id="3.40.50.980">
    <property type="match status" value="2"/>
</dbReference>
<keyword evidence="6" id="KW-1185">Reference proteome</keyword>
<gene>
    <name evidence="5" type="ORF">GCM10009107_30020</name>
</gene>
<keyword evidence="3" id="KW-0597">Phosphoprotein</keyword>
<feature type="domain" description="Carrier" evidence="4">
    <location>
        <begin position="1003"/>
        <end position="1078"/>
    </location>
</feature>